<evidence type="ECO:0000313" key="2">
    <source>
        <dbReference type="EMBL" id="KAK3600858.1"/>
    </source>
</evidence>
<protein>
    <submittedName>
        <fullName evidence="2">Uncharacterized protein</fullName>
    </submittedName>
</protein>
<sequence>MVGNSEYNREVQEECPTITKLTEEYINALTNDIMEIREILENERRNLDNYTELVYQKLVTLASHLSVVAELGMISSDIQVVYNKFGHALCKVEQFRTALSLDRLQSNICHYNGSVSLHSRAKKIGYSAVVLKQGTESLNNILLEIRDVVRSKTIGCKITCRPQMPKTLECRRD</sequence>
<gene>
    <name evidence="2" type="ORF">CHS0354_014224</name>
</gene>
<reference evidence="2" key="3">
    <citation type="submission" date="2023-05" db="EMBL/GenBank/DDBJ databases">
        <authorList>
            <person name="Smith C.H."/>
        </authorList>
    </citation>
    <scope>NUCLEOTIDE SEQUENCE</scope>
    <source>
        <strain evidence="2">CHS0354</strain>
        <tissue evidence="2">Mantle</tissue>
    </source>
</reference>
<reference evidence="2" key="2">
    <citation type="journal article" date="2021" name="Genome Biol. Evol.">
        <title>Developing a high-quality reference genome for a parasitic bivalve with doubly uniparental inheritance (Bivalvia: Unionida).</title>
        <authorList>
            <person name="Smith C.H."/>
        </authorList>
    </citation>
    <scope>NUCLEOTIDE SEQUENCE</scope>
    <source>
        <strain evidence="2">CHS0354</strain>
        <tissue evidence="2">Mantle</tissue>
    </source>
</reference>
<reference evidence="2" key="1">
    <citation type="journal article" date="2021" name="Genome Biol. Evol.">
        <title>A High-Quality Reference Genome for a Parasitic Bivalve with Doubly Uniparental Inheritance (Bivalvia: Unionida).</title>
        <authorList>
            <person name="Smith C.H."/>
        </authorList>
    </citation>
    <scope>NUCLEOTIDE SEQUENCE</scope>
    <source>
        <strain evidence="2">CHS0354</strain>
    </source>
</reference>
<name>A0AAE0SZQ9_9BIVA</name>
<comment type="caution">
    <text evidence="2">The sequence shown here is derived from an EMBL/GenBank/DDBJ whole genome shotgun (WGS) entry which is preliminary data.</text>
</comment>
<accession>A0AAE0SZQ9</accession>
<organism evidence="2 3">
    <name type="scientific">Potamilus streckersoni</name>
    <dbReference type="NCBI Taxonomy" id="2493646"/>
    <lineage>
        <taxon>Eukaryota</taxon>
        <taxon>Metazoa</taxon>
        <taxon>Spiralia</taxon>
        <taxon>Lophotrochozoa</taxon>
        <taxon>Mollusca</taxon>
        <taxon>Bivalvia</taxon>
        <taxon>Autobranchia</taxon>
        <taxon>Heteroconchia</taxon>
        <taxon>Palaeoheterodonta</taxon>
        <taxon>Unionida</taxon>
        <taxon>Unionoidea</taxon>
        <taxon>Unionidae</taxon>
        <taxon>Ambleminae</taxon>
        <taxon>Lampsilini</taxon>
        <taxon>Potamilus</taxon>
    </lineage>
</organism>
<keyword evidence="1" id="KW-0175">Coiled coil</keyword>
<proteinExistence type="predicted"/>
<dbReference type="Proteomes" id="UP001195483">
    <property type="component" value="Unassembled WGS sequence"/>
</dbReference>
<keyword evidence="3" id="KW-1185">Reference proteome</keyword>
<evidence type="ECO:0000256" key="1">
    <source>
        <dbReference type="SAM" id="Coils"/>
    </source>
</evidence>
<dbReference type="AlphaFoldDB" id="A0AAE0SZQ9"/>
<evidence type="ECO:0000313" key="3">
    <source>
        <dbReference type="Proteomes" id="UP001195483"/>
    </source>
</evidence>
<feature type="coiled-coil region" evidence="1">
    <location>
        <begin position="26"/>
        <end position="53"/>
    </location>
</feature>
<dbReference type="EMBL" id="JAEAOA010000874">
    <property type="protein sequence ID" value="KAK3600858.1"/>
    <property type="molecule type" value="Genomic_DNA"/>
</dbReference>